<protein>
    <recommendedName>
        <fullName evidence="2">Myb-like domain-containing protein</fullName>
    </recommendedName>
</protein>
<dbReference type="GO" id="GO:0005634">
    <property type="term" value="C:nucleus"/>
    <property type="evidence" value="ECO:0007669"/>
    <property type="project" value="InterPro"/>
</dbReference>
<evidence type="ECO:0000256" key="1">
    <source>
        <dbReference type="SAM" id="MobiDB-lite"/>
    </source>
</evidence>
<feature type="region of interest" description="Disordered" evidence="1">
    <location>
        <begin position="556"/>
        <end position="582"/>
    </location>
</feature>
<dbReference type="AlphaFoldDB" id="A0A0F8X8E7"/>
<dbReference type="InterPro" id="IPR009072">
    <property type="entry name" value="Histone-fold"/>
</dbReference>
<feature type="domain" description="Myb-like" evidence="2">
    <location>
        <begin position="495"/>
        <end position="543"/>
    </location>
</feature>
<dbReference type="Pfam" id="PF10384">
    <property type="entry name" value="Scm3"/>
    <property type="match status" value="1"/>
</dbReference>
<dbReference type="Gene3D" id="1.10.20.10">
    <property type="entry name" value="Histone, subunit A"/>
    <property type="match status" value="1"/>
</dbReference>
<feature type="compositionally biased region" description="Basic and acidic residues" evidence="1">
    <location>
        <begin position="186"/>
        <end position="198"/>
    </location>
</feature>
<feature type="region of interest" description="Disordered" evidence="1">
    <location>
        <begin position="181"/>
        <end position="349"/>
    </location>
</feature>
<proteinExistence type="predicted"/>
<accession>A0A0F8X8E7</accession>
<dbReference type="InterPro" id="IPR018465">
    <property type="entry name" value="Scm3/HJURP"/>
</dbReference>
<feature type="region of interest" description="Disordered" evidence="1">
    <location>
        <begin position="1"/>
        <end position="23"/>
    </location>
</feature>
<dbReference type="PANTHER" id="PTHR15992:SF5">
    <property type="entry name" value="HOLLIDAY JUNCTION RECOGNITION PROTEIN"/>
    <property type="match status" value="1"/>
</dbReference>
<dbReference type="EMBL" id="JZBS01000657">
    <property type="protein sequence ID" value="KKK25845.1"/>
    <property type="molecule type" value="Genomic_DNA"/>
</dbReference>
<dbReference type="OrthoDB" id="2420608at2759"/>
<feature type="region of interest" description="Disordered" evidence="1">
    <location>
        <begin position="135"/>
        <end position="162"/>
    </location>
</feature>
<dbReference type="Proteomes" id="UP000034291">
    <property type="component" value="Unassembled WGS sequence"/>
</dbReference>
<keyword evidence="4" id="KW-1185">Reference proteome</keyword>
<dbReference type="InterPro" id="IPR001005">
    <property type="entry name" value="SANT/Myb"/>
</dbReference>
<feature type="compositionally biased region" description="Basic residues" evidence="1">
    <location>
        <begin position="278"/>
        <end position="292"/>
    </location>
</feature>
<feature type="compositionally biased region" description="Basic and acidic residues" evidence="1">
    <location>
        <begin position="212"/>
        <end position="229"/>
    </location>
</feature>
<dbReference type="SMART" id="SM00717">
    <property type="entry name" value="SANT"/>
    <property type="match status" value="2"/>
</dbReference>
<sequence>MERPLKRQRLSLSPDAEDAPNEFDLQEARAQNDLRLKSIFEGIFEKYGQDFTDIGDEIDLQTGKIVVNNGHLHEMEGENMMEPNSPARSIQEAGKMMEASAMHNLHAAEADHDISDEGNTYVRSKPASILSQMLRAPEDSPGNMEGDAVNSTSEDEDEDDRLSVDSLLDTALHVQSISRTFSSPKAKADTTSDTDSEKANSGAEGSHQSQPKHTEGVDEPMEHIWRVPEIDGNFSTPTLGRSRPKSVMGTVRSQSPPGAGSLWALPRTSRRGTDVTKKKSRKDHSRKKRKTHSSSPIVCDWSFAEAPDGNESDDPLQEDYEPSPTPTRPLYIREKRNDRTTSESSTNTCSWCKQSFSRDDYIVHLKAMLADPPLDHHDLTDLRRQLNTITGNPATESPPRAIADGEPEVHLASTSTPKLEPKEVDETNLDASPTKSKRPRTTMRPDEARLIIKLRQVQGMKWKEILDHFPQKKLVQLTMWNYTHWNDRCVNPPLLSRPWSNSEIEKLEALKDQQGLTWNAIRAEIPGRSQAEIEFELLRLWASDGVDGKKISELMGAADPQGEQEATESKRPRLLQPASAAN</sequence>
<feature type="compositionally biased region" description="Basic and acidic residues" evidence="1">
    <location>
        <begin position="331"/>
        <end position="341"/>
    </location>
</feature>
<organism evidence="3 4">
    <name type="scientific">Aspergillus rambellii</name>
    <dbReference type="NCBI Taxonomy" id="308745"/>
    <lineage>
        <taxon>Eukaryota</taxon>
        <taxon>Fungi</taxon>
        <taxon>Dikarya</taxon>
        <taxon>Ascomycota</taxon>
        <taxon>Pezizomycotina</taxon>
        <taxon>Eurotiomycetes</taxon>
        <taxon>Eurotiomycetidae</taxon>
        <taxon>Eurotiales</taxon>
        <taxon>Aspergillaceae</taxon>
        <taxon>Aspergillus</taxon>
        <taxon>Aspergillus subgen. Nidulantes</taxon>
    </lineage>
</organism>
<feature type="domain" description="Myb-like" evidence="2">
    <location>
        <begin position="439"/>
        <end position="487"/>
    </location>
</feature>
<dbReference type="GO" id="GO:0042393">
    <property type="term" value="F:histone binding"/>
    <property type="evidence" value="ECO:0007669"/>
    <property type="project" value="InterPro"/>
</dbReference>
<dbReference type="PANTHER" id="PTHR15992">
    <property type="entry name" value="HOLLIDAY JUNCTION RECOGNITION PROTEIN"/>
    <property type="match status" value="1"/>
</dbReference>
<evidence type="ECO:0000259" key="2">
    <source>
        <dbReference type="SMART" id="SM00717"/>
    </source>
</evidence>
<dbReference type="GO" id="GO:0046982">
    <property type="term" value="F:protein heterodimerization activity"/>
    <property type="evidence" value="ECO:0007669"/>
    <property type="project" value="InterPro"/>
</dbReference>
<dbReference type="CDD" id="cd00167">
    <property type="entry name" value="SANT"/>
    <property type="match status" value="1"/>
</dbReference>
<gene>
    <name evidence="3" type="ORF">ARAM_000470</name>
</gene>
<feature type="compositionally biased region" description="Acidic residues" evidence="1">
    <location>
        <begin position="308"/>
        <end position="321"/>
    </location>
</feature>
<reference evidence="3 4" key="1">
    <citation type="submission" date="2015-02" db="EMBL/GenBank/DDBJ databases">
        <title>Draft Genome Sequences of Two Closely-Related Aflatoxigenic Aspergillus Species Obtained from the Cote d'Ivoire.</title>
        <authorList>
            <person name="Moore G.G."/>
            <person name="Beltz S.B."/>
            <person name="Mack B.M."/>
        </authorList>
    </citation>
    <scope>NUCLEOTIDE SEQUENCE [LARGE SCALE GENOMIC DNA]</scope>
    <source>
        <strain evidence="3 4">SRRC1468</strain>
    </source>
</reference>
<evidence type="ECO:0000313" key="3">
    <source>
        <dbReference type="EMBL" id="KKK25845.1"/>
    </source>
</evidence>
<comment type="caution">
    <text evidence="3">The sequence shown here is derived from an EMBL/GenBank/DDBJ whole genome shotgun (WGS) entry which is preliminary data.</text>
</comment>
<feature type="region of interest" description="Disordered" evidence="1">
    <location>
        <begin position="389"/>
        <end position="443"/>
    </location>
</feature>
<name>A0A0F8X8E7_9EURO</name>
<evidence type="ECO:0000313" key="4">
    <source>
        <dbReference type="Proteomes" id="UP000034291"/>
    </source>
</evidence>